<keyword evidence="2" id="KW-0560">Oxidoreductase</keyword>
<keyword evidence="3" id="KW-1133">Transmembrane helix</keyword>
<keyword evidence="1" id="KW-0285">Flavoprotein</keyword>
<feature type="transmembrane region" description="Helical" evidence="3">
    <location>
        <begin position="12"/>
        <end position="45"/>
    </location>
</feature>
<reference evidence="6" key="1">
    <citation type="submission" date="2017-09" db="EMBL/GenBank/DDBJ databases">
        <title>Depth-based differentiation of microbial function through sediment-hosted aquifers and enrichment of novel symbionts in the deep terrestrial subsurface.</title>
        <authorList>
            <person name="Probst A.J."/>
            <person name="Ladd B."/>
            <person name="Jarett J.K."/>
            <person name="Geller-Mcgrath D.E."/>
            <person name="Sieber C.M.K."/>
            <person name="Emerson J.B."/>
            <person name="Anantharaman K."/>
            <person name="Thomas B.C."/>
            <person name="Malmstrom R."/>
            <person name="Stieglmeier M."/>
            <person name="Klingl A."/>
            <person name="Woyke T."/>
            <person name="Ryan C.M."/>
            <person name="Banfield J.F."/>
        </authorList>
    </citation>
    <scope>NUCLEOTIDE SEQUENCE [LARGE SCALE GENOMIC DNA]</scope>
</reference>
<dbReference type="InterPro" id="IPR023753">
    <property type="entry name" value="FAD/NAD-binding_dom"/>
</dbReference>
<dbReference type="Gene3D" id="3.50.50.60">
    <property type="entry name" value="FAD/NAD(P)-binding domain"/>
    <property type="match status" value="1"/>
</dbReference>
<dbReference type="InterPro" id="IPR050097">
    <property type="entry name" value="Ferredoxin-NADP_redctase_2"/>
</dbReference>
<accession>A0A2M7TCT1</accession>
<evidence type="ECO:0000256" key="3">
    <source>
        <dbReference type="SAM" id="Phobius"/>
    </source>
</evidence>
<proteinExistence type="predicted"/>
<keyword evidence="3" id="KW-0472">Membrane</keyword>
<evidence type="ECO:0000256" key="2">
    <source>
        <dbReference type="ARBA" id="ARBA00023002"/>
    </source>
</evidence>
<evidence type="ECO:0000313" key="5">
    <source>
        <dbReference type="EMBL" id="PIZ43176.1"/>
    </source>
</evidence>
<dbReference type="PRINTS" id="PR00469">
    <property type="entry name" value="PNDRDTASEII"/>
</dbReference>
<dbReference type="PANTHER" id="PTHR48105">
    <property type="entry name" value="THIOREDOXIN REDUCTASE 1-RELATED-RELATED"/>
    <property type="match status" value="1"/>
</dbReference>
<feature type="non-terminal residue" evidence="5">
    <location>
        <position position="136"/>
    </location>
</feature>
<dbReference type="Pfam" id="PF07992">
    <property type="entry name" value="Pyr_redox_2"/>
    <property type="match status" value="1"/>
</dbReference>
<dbReference type="Proteomes" id="UP000229915">
    <property type="component" value="Unassembled WGS sequence"/>
</dbReference>
<name>A0A2M7TCT1_UNCKA</name>
<dbReference type="AlphaFoldDB" id="A0A2M7TCT1"/>
<keyword evidence="3" id="KW-0812">Transmembrane</keyword>
<gene>
    <name evidence="5" type="ORF">COY33_01990</name>
</gene>
<dbReference type="SUPFAM" id="SSF51905">
    <property type="entry name" value="FAD/NAD(P)-binding domain"/>
    <property type="match status" value="1"/>
</dbReference>
<dbReference type="GO" id="GO:0016491">
    <property type="term" value="F:oxidoreductase activity"/>
    <property type="evidence" value="ECO:0007669"/>
    <property type="project" value="UniProtKB-KW"/>
</dbReference>
<comment type="caution">
    <text evidence="5">The sequence shown here is derived from an EMBL/GenBank/DDBJ whole genome shotgun (WGS) entry which is preliminary data.</text>
</comment>
<dbReference type="EMBL" id="PFNK01000054">
    <property type="protein sequence ID" value="PIZ43176.1"/>
    <property type="molecule type" value="Genomic_DNA"/>
</dbReference>
<organism evidence="5 6">
    <name type="scientific">candidate division WWE3 bacterium CG_4_10_14_0_2_um_filter_42_7</name>
    <dbReference type="NCBI Taxonomy" id="1975073"/>
    <lineage>
        <taxon>Bacteria</taxon>
        <taxon>Katanobacteria</taxon>
    </lineage>
</organism>
<protein>
    <recommendedName>
        <fullName evidence="4">FAD/NAD(P)-binding domain-containing protein</fullName>
    </recommendedName>
</protein>
<dbReference type="InterPro" id="IPR036188">
    <property type="entry name" value="FAD/NAD-bd_sf"/>
</dbReference>
<sequence>MGYAISPPFSHISILYFFCYTVFIMNDLLIIGAGPAGLSAGIYAVRYGLKTLVIGEVMGGLLSQNWVIENYPGCLMIRAFDLANKMLEQAKSFGIEIANTSVTKIDKVKEGFEVSCGEDTYQAKAVIIASGTERRK</sequence>
<evidence type="ECO:0000259" key="4">
    <source>
        <dbReference type="Pfam" id="PF07992"/>
    </source>
</evidence>
<dbReference type="PRINTS" id="PR00368">
    <property type="entry name" value="FADPNR"/>
</dbReference>
<feature type="domain" description="FAD/NAD(P)-binding" evidence="4">
    <location>
        <begin position="27"/>
        <end position="135"/>
    </location>
</feature>
<evidence type="ECO:0000313" key="6">
    <source>
        <dbReference type="Proteomes" id="UP000229915"/>
    </source>
</evidence>
<evidence type="ECO:0000256" key="1">
    <source>
        <dbReference type="ARBA" id="ARBA00022630"/>
    </source>
</evidence>